<reference evidence="3" key="2">
    <citation type="submission" date="2020-09" db="EMBL/GenBank/DDBJ databases">
        <authorList>
            <person name="Sun Q."/>
            <person name="Zhou Y."/>
        </authorList>
    </citation>
    <scope>NUCLEOTIDE SEQUENCE</scope>
    <source>
        <strain evidence="3">CGMCC 1.15178</strain>
    </source>
</reference>
<accession>A0A917E0W4</accession>
<feature type="chain" id="PRO_5038907539" description="YhfM-like domain-containing protein" evidence="1">
    <location>
        <begin position="21"/>
        <end position="254"/>
    </location>
</feature>
<reference evidence="3" key="1">
    <citation type="journal article" date="2014" name="Int. J. Syst. Evol. Microbiol.">
        <title>Complete genome sequence of Corynebacterium casei LMG S-19264T (=DSM 44701T), isolated from a smear-ripened cheese.</title>
        <authorList>
            <consortium name="US DOE Joint Genome Institute (JGI-PGF)"/>
            <person name="Walter F."/>
            <person name="Albersmeier A."/>
            <person name="Kalinowski J."/>
            <person name="Ruckert C."/>
        </authorList>
    </citation>
    <scope>NUCLEOTIDE SEQUENCE</scope>
    <source>
        <strain evidence="3">CGMCC 1.15178</strain>
    </source>
</reference>
<gene>
    <name evidence="3" type="ORF">GCM10010911_55260</name>
</gene>
<feature type="domain" description="YhfM-like" evidence="2">
    <location>
        <begin position="34"/>
        <end position="134"/>
    </location>
</feature>
<evidence type="ECO:0000256" key="1">
    <source>
        <dbReference type="SAM" id="SignalP"/>
    </source>
</evidence>
<keyword evidence="4" id="KW-1185">Reference proteome</keyword>
<sequence length="254" mass="28187">MRKCLIIMMALILIALFGCESRGIDDKGPGQIEARNIASITLTEKDSESVTLTETSSFERFVQATTGAEYDESKLDIAAPDYGATVEMKDGTNHQYSFWIVGDNTGLFTKSGQNGYYRMADASKKDLLDLFKVNLNPPTMSELQVDGIQQITIMESNNGNAELQTKALAVLVDKNEFHAFSDAIKHAKLATGNIIAIGADYDFIVEFASSQQRLSYWNGKHLKMISDNDDKNYFLSDDAVKQIDLLIREAEQAN</sequence>
<name>A0A917E0W4_9BACL</name>
<dbReference type="PROSITE" id="PS51257">
    <property type="entry name" value="PROKAR_LIPOPROTEIN"/>
    <property type="match status" value="1"/>
</dbReference>
<dbReference type="EMBL" id="BMHP01000004">
    <property type="protein sequence ID" value="GGD89591.1"/>
    <property type="molecule type" value="Genomic_DNA"/>
</dbReference>
<comment type="caution">
    <text evidence="3">The sequence shown here is derived from an EMBL/GenBank/DDBJ whole genome shotgun (WGS) entry which is preliminary data.</text>
</comment>
<dbReference type="Proteomes" id="UP000612456">
    <property type="component" value="Unassembled WGS sequence"/>
</dbReference>
<evidence type="ECO:0000313" key="3">
    <source>
        <dbReference type="EMBL" id="GGD89591.1"/>
    </source>
</evidence>
<dbReference type="AlphaFoldDB" id="A0A917E0W4"/>
<evidence type="ECO:0000313" key="4">
    <source>
        <dbReference type="Proteomes" id="UP000612456"/>
    </source>
</evidence>
<dbReference type="RefSeq" id="WP_188997098.1">
    <property type="nucleotide sequence ID" value="NZ_BMHP01000004.1"/>
</dbReference>
<protein>
    <recommendedName>
        <fullName evidence="2">YhfM-like domain-containing protein</fullName>
    </recommendedName>
</protein>
<dbReference type="InterPro" id="IPR058780">
    <property type="entry name" value="YhfM-like_dom"/>
</dbReference>
<feature type="signal peptide" evidence="1">
    <location>
        <begin position="1"/>
        <end position="20"/>
    </location>
</feature>
<proteinExistence type="predicted"/>
<evidence type="ECO:0000259" key="2">
    <source>
        <dbReference type="Pfam" id="PF26353"/>
    </source>
</evidence>
<dbReference type="Pfam" id="PF26353">
    <property type="entry name" value="YhfM"/>
    <property type="match status" value="1"/>
</dbReference>
<keyword evidence="1" id="KW-0732">Signal</keyword>
<organism evidence="3 4">
    <name type="scientific">Paenibacillus nasutitermitis</name>
    <dbReference type="NCBI Taxonomy" id="1652958"/>
    <lineage>
        <taxon>Bacteria</taxon>
        <taxon>Bacillati</taxon>
        <taxon>Bacillota</taxon>
        <taxon>Bacilli</taxon>
        <taxon>Bacillales</taxon>
        <taxon>Paenibacillaceae</taxon>
        <taxon>Paenibacillus</taxon>
    </lineage>
</organism>